<dbReference type="PANTHER" id="PTHR43537:SF49">
    <property type="entry name" value="TRANSCRIPTIONAL REGULATORY PROTEIN"/>
    <property type="match status" value="1"/>
</dbReference>
<dbReference type="SMART" id="SM00895">
    <property type="entry name" value="FCD"/>
    <property type="match status" value="1"/>
</dbReference>
<dbReference type="PROSITE" id="PS50949">
    <property type="entry name" value="HTH_GNTR"/>
    <property type="match status" value="1"/>
</dbReference>
<dbReference type="InterPro" id="IPR008920">
    <property type="entry name" value="TF_FadR/GntR_C"/>
</dbReference>
<evidence type="ECO:0000259" key="4">
    <source>
        <dbReference type="PROSITE" id="PS50949"/>
    </source>
</evidence>
<comment type="caution">
    <text evidence="5">The sequence shown here is derived from an EMBL/GenBank/DDBJ whole genome shotgun (WGS) entry which is preliminary data.</text>
</comment>
<gene>
    <name evidence="5" type="ORF">DCK97_16430</name>
</gene>
<keyword evidence="3" id="KW-0804">Transcription</keyword>
<dbReference type="Pfam" id="PF00392">
    <property type="entry name" value="GntR"/>
    <property type="match status" value="1"/>
</dbReference>
<reference evidence="5 6" key="1">
    <citation type="journal article" date="2018" name="Nat. Biotechnol.">
        <title>A standardized bacterial taxonomy based on genome phylogeny substantially revises the tree of life.</title>
        <authorList>
            <person name="Parks D.H."/>
            <person name="Chuvochina M."/>
            <person name="Waite D.W."/>
            <person name="Rinke C."/>
            <person name="Skarshewski A."/>
            <person name="Chaumeil P.A."/>
            <person name="Hugenholtz P."/>
        </authorList>
    </citation>
    <scope>NUCLEOTIDE SEQUENCE [LARGE SCALE GENOMIC DNA]</scope>
    <source>
        <strain evidence="5">UBA8739</strain>
    </source>
</reference>
<keyword evidence="2" id="KW-0238">DNA-binding</keyword>
<accession>A0A3B9IMP8</accession>
<dbReference type="SMART" id="SM00345">
    <property type="entry name" value="HTH_GNTR"/>
    <property type="match status" value="1"/>
</dbReference>
<dbReference type="InterPro" id="IPR036388">
    <property type="entry name" value="WH-like_DNA-bd_sf"/>
</dbReference>
<organism evidence="5 6">
    <name type="scientific">Tistrella mobilis</name>
    <dbReference type="NCBI Taxonomy" id="171437"/>
    <lineage>
        <taxon>Bacteria</taxon>
        <taxon>Pseudomonadati</taxon>
        <taxon>Pseudomonadota</taxon>
        <taxon>Alphaproteobacteria</taxon>
        <taxon>Geminicoccales</taxon>
        <taxon>Geminicoccaceae</taxon>
        <taxon>Tistrella</taxon>
    </lineage>
</organism>
<dbReference type="AlphaFoldDB" id="A0A3B9IMP8"/>
<dbReference type="GO" id="GO:0003677">
    <property type="term" value="F:DNA binding"/>
    <property type="evidence" value="ECO:0007669"/>
    <property type="project" value="UniProtKB-KW"/>
</dbReference>
<dbReference type="EMBL" id="DMAI01000269">
    <property type="protein sequence ID" value="HAE49006.1"/>
    <property type="molecule type" value="Genomic_DNA"/>
</dbReference>
<dbReference type="Pfam" id="PF07729">
    <property type="entry name" value="FCD"/>
    <property type="match status" value="1"/>
</dbReference>
<name>A0A3B9IMP8_9PROT</name>
<dbReference type="PANTHER" id="PTHR43537">
    <property type="entry name" value="TRANSCRIPTIONAL REGULATOR, GNTR FAMILY"/>
    <property type="match status" value="1"/>
</dbReference>
<evidence type="ECO:0000313" key="5">
    <source>
        <dbReference type="EMBL" id="HAE49006.1"/>
    </source>
</evidence>
<dbReference type="InterPro" id="IPR011711">
    <property type="entry name" value="GntR_C"/>
</dbReference>
<keyword evidence="1" id="KW-0805">Transcription regulation</keyword>
<protein>
    <submittedName>
        <fullName evidence="5">GntR family transcriptional regulator</fullName>
    </submittedName>
</protein>
<evidence type="ECO:0000313" key="6">
    <source>
        <dbReference type="Proteomes" id="UP000257706"/>
    </source>
</evidence>
<dbReference type="GO" id="GO:0003700">
    <property type="term" value="F:DNA-binding transcription factor activity"/>
    <property type="evidence" value="ECO:0007669"/>
    <property type="project" value="InterPro"/>
</dbReference>
<proteinExistence type="predicted"/>
<evidence type="ECO:0000256" key="3">
    <source>
        <dbReference type="ARBA" id="ARBA00023163"/>
    </source>
</evidence>
<dbReference type="Gene3D" id="1.20.120.530">
    <property type="entry name" value="GntR ligand-binding domain-like"/>
    <property type="match status" value="1"/>
</dbReference>
<evidence type="ECO:0000256" key="1">
    <source>
        <dbReference type="ARBA" id="ARBA00023015"/>
    </source>
</evidence>
<feature type="domain" description="HTH gntR-type" evidence="4">
    <location>
        <begin position="3"/>
        <end position="70"/>
    </location>
</feature>
<dbReference type="Proteomes" id="UP000257706">
    <property type="component" value="Unassembled WGS sequence"/>
</dbReference>
<dbReference type="SUPFAM" id="SSF46785">
    <property type="entry name" value="Winged helix' DNA-binding domain"/>
    <property type="match status" value="1"/>
</dbReference>
<dbReference type="InterPro" id="IPR000524">
    <property type="entry name" value="Tscrpt_reg_HTH_GntR"/>
</dbReference>
<dbReference type="Gene3D" id="1.10.10.10">
    <property type="entry name" value="Winged helix-like DNA-binding domain superfamily/Winged helix DNA-binding domain"/>
    <property type="match status" value="1"/>
</dbReference>
<sequence length="216" mass="23586">MAETTAERIARVLGDRIVSGELAPGMPVRQDRIAEEFEASHVPAREAFQMLKAQGLLVSEPRRGMRVAPLDAAAVQEMTEIRASLEALALKYAVPKLNAAALERIERALIAGDEARTMAEWERANRAFHRELAAPCRMPRLIAMIEDLQLANARIILSANRSAGWRPGSNLAHRQIFEALKARDGARAVTLLDQHIRVLERAAAPVPKAAPATPAG</sequence>
<dbReference type="InterPro" id="IPR036390">
    <property type="entry name" value="WH_DNA-bd_sf"/>
</dbReference>
<dbReference type="SUPFAM" id="SSF48008">
    <property type="entry name" value="GntR ligand-binding domain-like"/>
    <property type="match status" value="1"/>
</dbReference>
<evidence type="ECO:0000256" key="2">
    <source>
        <dbReference type="ARBA" id="ARBA00023125"/>
    </source>
</evidence>